<dbReference type="InterPro" id="IPR011051">
    <property type="entry name" value="RmlC_Cupin_sf"/>
</dbReference>
<dbReference type="GO" id="GO:0003677">
    <property type="term" value="F:DNA binding"/>
    <property type="evidence" value="ECO:0007669"/>
    <property type="project" value="UniProtKB-KW"/>
</dbReference>
<evidence type="ECO:0000259" key="2">
    <source>
        <dbReference type="Pfam" id="PF02311"/>
    </source>
</evidence>
<protein>
    <submittedName>
        <fullName evidence="3">AraC family ligand binding domain-containing protein</fullName>
    </submittedName>
</protein>
<evidence type="ECO:0000313" key="3">
    <source>
        <dbReference type="EMBL" id="MBK6005493.1"/>
    </source>
</evidence>
<keyword evidence="4" id="KW-1185">Reference proteome</keyword>
<reference evidence="3" key="1">
    <citation type="journal article" date="2012" name="J. Microbiol. Biotechnol.">
        <title>Ramlibacter ginsenosidimutans sp. nov., with ginsenoside-converting activity.</title>
        <authorList>
            <person name="Wang L."/>
            <person name="An D.S."/>
            <person name="Kim S.G."/>
            <person name="Jin F.X."/>
            <person name="Kim S.C."/>
            <person name="Lee S.T."/>
            <person name="Im W.T."/>
        </authorList>
    </citation>
    <scope>NUCLEOTIDE SEQUENCE</scope>
    <source>
        <strain evidence="3">KACC 17527</strain>
    </source>
</reference>
<dbReference type="AlphaFoldDB" id="A0A934WLK0"/>
<dbReference type="EMBL" id="JAEPWM010000001">
    <property type="protein sequence ID" value="MBK6005493.1"/>
    <property type="molecule type" value="Genomic_DNA"/>
</dbReference>
<reference evidence="3" key="2">
    <citation type="submission" date="2021-01" db="EMBL/GenBank/DDBJ databases">
        <authorList>
            <person name="Kang M."/>
        </authorList>
    </citation>
    <scope>NUCLEOTIDE SEQUENCE</scope>
    <source>
        <strain evidence="3">KACC 17527</strain>
    </source>
</reference>
<proteinExistence type="predicted"/>
<name>A0A934WLK0_9BURK</name>
<dbReference type="Proteomes" id="UP000630528">
    <property type="component" value="Unassembled WGS sequence"/>
</dbReference>
<feature type="domain" description="AraC-type arabinose-binding/dimerisation" evidence="2">
    <location>
        <begin position="31"/>
        <end position="87"/>
    </location>
</feature>
<dbReference type="GO" id="GO:0006355">
    <property type="term" value="P:regulation of DNA-templated transcription"/>
    <property type="evidence" value="ECO:0007669"/>
    <property type="project" value="InterPro"/>
</dbReference>
<keyword evidence="1" id="KW-0238">DNA-binding</keyword>
<dbReference type="InterPro" id="IPR003313">
    <property type="entry name" value="AraC-bd"/>
</dbReference>
<sequence length="98" mass="10926">MDPMSPPPSFPEFEAAERARGCSEVIARSWEPNQVVGEHTHPFHARALIVEGEMWLTRASGTEHLRVGDRFDLAPGTPHSERYGPQGATYWVARTNPS</sequence>
<dbReference type="Gene3D" id="2.60.120.10">
    <property type="entry name" value="Jelly Rolls"/>
    <property type="match status" value="1"/>
</dbReference>
<comment type="caution">
    <text evidence="3">The sequence shown here is derived from an EMBL/GenBank/DDBJ whole genome shotgun (WGS) entry which is preliminary data.</text>
</comment>
<dbReference type="InterPro" id="IPR014710">
    <property type="entry name" value="RmlC-like_jellyroll"/>
</dbReference>
<organism evidence="3 4">
    <name type="scientific">Ramlibacter ginsenosidimutans</name>
    <dbReference type="NCBI Taxonomy" id="502333"/>
    <lineage>
        <taxon>Bacteria</taxon>
        <taxon>Pseudomonadati</taxon>
        <taxon>Pseudomonadota</taxon>
        <taxon>Betaproteobacteria</taxon>
        <taxon>Burkholderiales</taxon>
        <taxon>Comamonadaceae</taxon>
        <taxon>Ramlibacter</taxon>
    </lineage>
</organism>
<evidence type="ECO:0000256" key="1">
    <source>
        <dbReference type="ARBA" id="ARBA00023125"/>
    </source>
</evidence>
<dbReference type="Pfam" id="PF02311">
    <property type="entry name" value="AraC_binding"/>
    <property type="match status" value="1"/>
</dbReference>
<evidence type="ECO:0000313" key="4">
    <source>
        <dbReference type="Proteomes" id="UP000630528"/>
    </source>
</evidence>
<accession>A0A934WLK0</accession>
<dbReference type="SUPFAM" id="SSF51182">
    <property type="entry name" value="RmlC-like cupins"/>
    <property type="match status" value="1"/>
</dbReference>
<gene>
    <name evidence="3" type="ORF">JJB11_05265</name>
</gene>